<keyword evidence="1" id="KW-0175">Coiled coil</keyword>
<organism evidence="2 3">
    <name type="scientific">Cyanobium gracile UHCC 0281</name>
    <dbReference type="NCBI Taxonomy" id="3110309"/>
    <lineage>
        <taxon>Bacteria</taxon>
        <taxon>Bacillati</taxon>
        <taxon>Cyanobacteriota</taxon>
        <taxon>Cyanophyceae</taxon>
        <taxon>Synechococcales</taxon>
        <taxon>Prochlorococcaceae</taxon>
        <taxon>Cyanobium</taxon>
    </lineage>
</organism>
<evidence type="ECO:0000256" key="1">
    <source>
        <dbReference type="SAM" id="Coils"/>
    </source>
</evidence>
<reference evidence="2 3" key="1">
    <citation type="submission" date="2023-12" db="EMBL/GenBank/DDBJ databases">
        <title>Baltic Sea Cyanobacteria.</title>
        <authorList>
            <person name="Delbaje E."/>
            <person name="Fewer D.P."/>
            <person name="Shishido T.K."/>
        </authorList>
    </citation>
    <scope>NUCLEOTIDE SEQUENCE [LARGE SCALE GENOMIC DNA]</scope>
    <source>
        <strain evidence="2 3">UHCC 0281</strain>
    </source>
</reference>
<comment type="caution">
    <text evidence="2">The sequence shown here is derived from an EMBL/GenBank/DDBJ whole genome shotgun (WGS) entry which is preliminary data.</text>
</comment>
<dbReference type="EMBL" id="JAYGHY010000039">
    <property type="protein sequence ID" value="MEA5443174.1"/>
    <property type="molecule type" value="Genomic_DNA"/>
</dbReference>
<sequence length="147" mass="16708">MADGNSLNIKRSITVRAVVTPRWKEDAERELSTALTNFDQQLAQLEQEGQRLIDEIRRQSANPLDPRVQEQVGSVQQQVAAKRAEFEEQKRQVLEQQRQVRELEMEQVVEQGQIESFCDVQVGDNLVQKLQVAVLVRDGVIEAIEGG</sequence>
<dbReference type="InterPro" id="IPR021297">
    <property type="entry name" value="YlqD"/>
</dbReference>
<proteinExistence type="predicted"/>
<accession>A0ABU5SXF7</accession>
<dbReference type="Pfam" id="PF11068">
    <property type="entry name" value="YlqD"/>
    <property type="match status" value="1"/>
</dbReference>
<dbReference type="Proteomes" id="UP001302329">
    <property type="component" value="Unassembled WGS sequence"/>
</dbReference>
<name>A0ABU5SXF7_9CYAN</name>
<feature type="coiled-coil region" evidence="1">
    <location>
        <begin position="24"/>
        <end position="106"/>
    </location>
</feature>
<evidence type="ECO:0000313" key="2">
    <source>
        <dbReference type="EMBL" id="MEA5443174.1"/>
    </source>
</evidence>
<protein>
    <submittedName>
        <fullName evidence="2">YlqD family protein</fullName>
    </submittedName>
</protein>
<gene>
    <name evidence="2" type="ORF">VB739_11480</name>
</gene>
<keyword evidence="3" id="KW-1185">Reference proteome</keyword>
<dbReference type="Gene3D" id="6.10.140.1110">
    <property type="match status" value="1"/>
</dbReference>
<dbReference type="RefSeq" id="WP_323357183.1">
    <property type="nucleotide sequence ID" value="NZ_JAYGHY010000039.1"/>
</dbReference>
<evidence type="ECO:0000313" key="3">
    <source>
        <dbReference type="Proteomes" id="UP001302329"/>
    </source>
</evidence>